<dbReference type="GO" id="GO:0071786">
    <property type="term" value="P:endoplasmic reticulum tubular network organization"/>
    <property type="evidence" value="ECO:0007669"/>
    <property type="project" value="TreeGrafter"/>
</dbReference>
<reference evidence="7" key="3">
    <citation type="submission" date="2021-06" db="EMBL/GenBank/DDBJ databases">
        <title>Chromosome-level genome assembly for S. haematobium.</title>
        <authorList>
            <person name="Stroehlein A.J."/>
        </authorList>
    </citation>
    <scope>NUCLEOTIDE SEQUENCE</scope>
</reference>
<evidence type="ECO:0000256" key="1">
    <source>
        <dbReference type="ARBA" id="ARBA00004141"/>
    </source>
</evidence>
<evidence type="ECO:0000256" key="2">
    <source>
        <dbReference type="ARBA" id="ARBA00007322"/>
    </source>
</evidence>
<dbReference type="AlphaFoldDB" id="A0A095CAM5"/>
<reference evidence="7" key="4">
    <citation type="journal article" date="2022" name="PLoS Pathog.">
        <title>Chromosome-level genome of Schistosoma haematobium underpins genome-wide explorations of molecular variation.</title>
        <authorList>
            <person name="Stroehlein A.J."/>
            <person name="Korhonen P.K."/>
            <person name="Lee V.V."/>
            <person name="Ralph S.A."/>
            <person name="Mentink-Kane M."/>
            <person name="You H."/>
            <person name="McManus D.P."/>
            <person name="Tchuente L.T."/>
            <person name="Stothard J.R."/>
            <person name="Kaur P."/>
            <person name="Dudchenko O."/>
            <person name="Aiden E.L."/>
            <person name="Yang B."/>
            <person name="Yang H."/>
            <person name="Emery A.M."/>
            <person name="Webster B.L."/>
            <person name="Brindley P.J."/>
            <person name="Rollinson D."/>
            <person name="Chang B.C.H."/>
            <person name="Gasser R.B."/>
            <person name="Young N.D."/>
        </authorList>
    </citation>
    <scope>NUCLEOTIDE SEQUENCE</scope>
</reference>
<dbReference type="CTD" id="55161"/>
<accession>A0A095CAM5</accession>
<feature type="transmembrane region" description="Helical" evidence="6">
    <location>
        <begin position="76"/>
        <end position="94"/>
    </location>
</feature>
<dbReference type="OrthoDB" id="5581259at2759"/>
<comment type="subcellular location">
    <subcellularLocation>
        <location evidence="1">Membrane</location>
        <topology evidence="1">Multi-pass membrane protein</topology>
    </subcellularLocation>
</comment>
<keyword evidence="3 6" id="KW-0812">Transmembrane</keyword>
<dbReference type="EMBL" id="AMPZ03000003">
    <property type="protein sequence ID" value="KAH9587741.1"/>
    <property type="molecule type" value="Genomic_DNA"/>
</dbReference>
<dbReference type="GeneID" id="24595177"/>
<evidence type="ECO:0000256" key="3">
    <source>
        <dbReference type="ARBA" id="ARBA00022692"/>
    </source>
</evidence>
<dbReference type="InterPro" id="IPR005344">
    <property type="entry name" value="TMEM33/Pom33"/>
</dbReference>
<dbReference type="STRING" id="6185.A0A095CAM5"/>
<dbReference type="PANTHER" id="PTHR12703:SF4">
    <property type="entry name" value="TRANSMEMBRANE PROTEIN 33"/>
    <property type="match status" value="1"/>
</dbReference>
<reference evidence="8" key="1">
    <citation type="journal article" date="2012" name="Nat. Genet.">
        <title>Whole-genome sequence of Schistosoma haematobium.</title>
        <authorList>
            <person name="Young N.D."/>
            <person name="Jex A.R."/>
            <person name="Li B."/>
            <person name="Liu S."/>
            <person name="Yang L."/>
            <person name="Xiong Z."/>
            <person name="Li Y."/>
            <person name="Cantacessi C."/>
            <person name="Hall R.S."/>
            <person name="Xu X."/>
            <person name="Chen F."/>
            <person name="Wu X."/>
            <person name="Zerlotini A."/>
            <person name="Oliveira G."/>
            <person name="Hofmann A."/>
            <person name="Zhang G."/>
            <person name="Fang X."/>
            <person name="Kang Y."/>
            <person name="Campbell B.E."/>
            <person name="Loukas A."/>
            <person name="Ranganathan S."/>
            <person name="Rollinson D."/>
            <person name="Rinaldi G."/>
            <person name="Brindley P.J."/>
            <person name="Yang H."/>
            <person name="Wang J."/>
            <person name="Wang J."/>
            <person name="Gasser R.B."/>
        </authorList>
    </citation>
    <scope>NUCLEOTIDE SEQUENCE [LARGE SCALE GENOMIC DNA]</scope>
</reference>
<organism evidence="8">
    <name type="scientific">Schistosoma haematobium</name>
    <name type="common">Blood fluke</name>
    <dbReference type="NCBI Taxonomy" id="6185"/>
    <lineage>
        <taxon>Eukaryota</taxon>
        <taxon>Metazoa</taxon>
        <taxon>Spiralia</taxon>
        <taxon>Lophotrochozoa</taxon>
        <taxon>Platyhelminthes</taxon>
        <taxon>Trematoda</taxon>
        <taxon>Digenea</taxon>
        <taxon>Strigeidida</taxon>
        <taxon>Schistosomatoidea</taxon>
        <taxon>Schistosomatidae</taxon>
        <taxon>Schistosoma</taxon>
    </lineage>
</organism>
<feature type="transmembrane region" description="Helical" evidence="6">
    <location>
        <begin position="149"/>
        <end position="175"/>
    </location>
</feature>
<dbReference type="PANTHER" id="PTHR12703">
    <property type="entry name" value="TRANSMEMBRANE PROTEIN 33"/>
    <property type="match status" value="1"/>
</dbReference>
<dbReference type="KEGG" id="shx:MS3_00005366"/>
<evidence type="ECO:0000313" key="8">
    <source>
        <dbReference type="EMBL" id="KGB39468.1"/>
    </source>
</evidence>
<evidence type="ECO:0000313" key="9">
    <source>
        <dbReference type="Proteomes" id="UP000471633"/>
    </source>
</evidence>
<sequence length="324" mass="36322">MSDTGSSEVTESETHLFLFLSNCEFHIFLSLLARFIVKTYVGGIEMPDSSEVSGGVRQQNTLFGRLKSDYVNTAMYFARLGTLFCCVVFFFAPIFSRLHPSDLEVWYRRALLASAATSALRLHQRIKSLNTGFSREVLEVLISEDSSHYLLFSIMFAVLPPVTVSLVPIFLFALLHAASFTRVLLNTSVSLNGGGTSDGLDASVASSNMSCIHQIIQKSIDKVKAHDQNILRIIALNEIMLMVICIFMAVSGPRIFVLPFIYYPFLKMRYNSRRNPYTRNAFLELRIALQNVAYHSKCPALISRIIYGLINIISRLGTSGYARN</sequence>
<reference evidence="7" key="2">
    <citation type="journal article" date="2019" name="Gigascience">
        <title>High-quality Schistosoma haematobium genome achieved by single-molecule and long-range sequencing.</title>
        <authorList>
            <person name="Stroehlein A.J."/>
            <person name="Korhonen P.K."/>
            <person name="Chong T.M."/>
            <person name="Lim Y.L."/>
            <person name="Chan K.G."/>
            <person name="Webster B."/>
            <person name="Rollinson D."/>
            <person name="Brindley P.J."/>
            <person name="Gasser R.B."/>
            <person name="Young N.D."/>
        </authorList>
    </citation>
    <scope>NUCLEOTIDE SEQUENCE</scope>
</reference>
<dbReference type="InterPro" id="IPR051645">
    <property type="entry name" value="PER33/POM33_regulator"/>
</dbReference>
<keyword evidence="5 6" id="KW-0472">Membrane</keyword>
<dbReference type="EMBL" id="KL251210">
    <property type="protein sequence ID" value="KGB39468.1"/>
    <property type="molecule type" value="Genomic_DNA"/>
</dbReference>
<evidence type="ECO:0000256" key="4">
    <source>
        <dbReference type="ARBA" id="ARBA00022989"/>
    </source>
</evidence>
<dbReference type="Pfam" id="PF03661">
    <property type="entry name" value="TMEM33_Pom33"/>
    <property type="match status" value="1"/>
</dbReference>
<name>A0A095CAM5_SCHHA</name>
<evidence type="ECO:0000313" key="7">
    <source>
        <dbReference type="EMBL" id="KAH9587741.1"/>
    </source>
</evidence>
<dbReference type="RefSeq" id="XP_035589585.2">
    <property type="nucleotide sequence ID" value="XM_035733051.2"/>
</dbReference>
<protein>
    <submittedName>
        <fullName evidence="8">Transmembrane protein 33</fullName>
    </submittedName>
</protein>
<dbReference type="GO" id="GO:0016020">
    <property type="term" value="C:membrane"/>
    <property type="evidence" value="ECO:0007669"/>
    <property type="project" value="UniProtKB-SubCell"/>
</dbReference>
<dbReference type="GO" id="GO:0061024">
    <property type="term" value="P:membrane organization"/>
    <property type="evidence" value="ECO:0007669"/>
    <property type="project" value="TreeGrafter"/>
</dbReference>
<proteinExistence type="inferred from homology"/>
<keyword evidence="4 6" id="KW-1133">Transmembrane helix</keyword>
<evidence type="ECO:0000256" key="5">
    <source>
        <dbReference type="ARBA" id="ARBA00023136"/>
    </source>
</evidence>
<dbReference type="GO" id="GO:0005783">
    <property type="term" value="C:endoplasmic reticulum"/>
    <property type="evidence" value="ECO:0007669"/>
    <property type="project" value="TreeGrafter"/>
</dbReference>
<feature type="transmembrane region" description="Helical" evidence="6">
    <location>
        <begin position="16"/>
        <end position="37"/>
    </location>
</feature>
<comment type="similarity">
    <text evidence="2">Belongs to the PER33/POM33 family.</text>
</comment>
<keyword evidence="9" id="KW-1185">Reference proteome</keyword>
<dbReference type="Proteomes" id="UP000471633">
    <property type="component" value="Unassembled WGS sequence"/>
</dbReference>
<gene>
    <name evidence="7" type="primary">TMEM33</name>
    <name evidence="7" type="ORF">MS3_00005366</name>
    <name evidence="8" type="ORF">MS3_07903</name>
</gene>
<feature type="transmembrane region" description="Helical" evidence="6">
    <location>
        <begin position="239"/>
        <end position="265"/>
    </location>
</feature>
<evidence type="ECO:0000256" key="6">
    <source>
        <dbReference type="SAM" id="Phobius"/>
    </source>
</evidence>